<keyword evidence="2" id="KW-1185">Reference proteome</keyword>
<sequence>MGHRCNTCRDSSPTFPGQDSLHLLCEKNAIKRIAYDNNSVLPTPSSTLVKHELGCGNSFRKRVDRNCEGKNRQFQFLSARNGSVFYIKDENYLKGGDYPLYQTGVEIDVSLRPRSDFGACPGPANLWPRIEYRMGKGGRRTPFQECEHPPSANHEEGEGRGSIAYIQVHGTI</sequence>
<evidence type="ECO:0000313" key="1">
    <source>
        <dbReference type="EMBL" id="GIY86908.1"/>
    </source>
</evidence>
<evidence type="ECO:0000313" key="2">
    <source>
        <dbReference type="Proteomes" id="UP001054837"/>
    </source>
</evidence>
<gene>
    <name evidence="1" type="ORF">CDAR_289681</name>
</gene>
<name>A0AAV4WX56_9ARAC</name>
<organism evidence="1 2">
    <name type="scientific">Caerostris darwini</name>
    <dbReference type="NCBI Taxonomy" id="1538125"/>
    <lineage>
        <taxon>Eukaryota</taxon>
        <taxon>Metazoa</taxon>
        <taxon>Ecdysozoa</taxon>
        <taxon>Arthropoda</taxon>
        <taxon>Chelicerata</taxon>
        <taxon>Arachnida</taxon>
        <taxon>Araneae</taxon>
        <taxon>Araneomorphae</taxon>
        <taxon>Entelegynae</taxon>
        <taxon>Araneoidea</taxon>
        <taxon>Araneidae</taxon>
        <taxon>Caerostris</taxon>
    </lineage>
</organism>
<protein>
    <submittedName>
        <fullName evidence="1">Uncharacterized protein</fullName>
    </submittedName>
</protein>
<comment type="caution">
    <text evidence="1">The sequence shown here is derived from an EMBL/GenBank/DDBJ whole genome shotgun (WGS) entry which is preliminary data.</text>
</comment>
<dbReference type="Proteomes" id="UP001054837">
    <property type="component" value="Unassembled WGS sequence"/>
</dbReference>
<accession>A0AAV4WX56</accession>
<dbReference type="AlphaFoldDB" id="A0AAV4WX56"/>
<reference evidence="1 2" key="1">
    <citation type="submission" date="2021-06" db="EMBL/GenBank/DDBJ databases">
        <title>Caerostris darwini draft genome.</title>
        <authorList>
            <person name="Kono N."/>
            <person name="Arakawa K."/>
        </authorList>
    </citation>
    <scope>NUCLEOTIDE SEQUENCE [LARGE SCALE GENOMIC DNA]</scope>
</reference>
<proteinExistence type="predicted"/>
<dbReference type="EMBL" id="BPLQ01015260">
    <property type="protein sequence ID" value="GIY86908.1"/>
    <property type="molecule type" value="Genomic_DNA"/>
</dbReference>